<dbReference type="AlphaFoldDB" id="A0A9W9AU68"/>
<dbReference type="OrthoDB" id="2918135at2759"/>
<name>A0A9W9AU68_9AGAR</name>
<feature type="region of interest" description="Disordered" evidence="1">
    <location>
        <begin position="48"/>
        <end position="74"/>
    </location>
</feature>
<keyword evidence="3" id="KW-1185">Reference proteome</keyword>
<evidence type="ECO:0000256" key="1">
    <source>
        <dbReference type="SAM" id="MobiDB-lite"/>
    </source>
</evidence>
<sequence length="248" mass="28232">MSVRPKFSATFSVVPYCGTVPLANEGAVELKDESDNEDSPDAIQFSRARSETLTSTEETISHLASPPSIDDEAETERAASVITPPSSDELMERLKEARETGKTMHELVHELQNEFYPLLPPPGYVIPAPTLYSATVAKLEWLERRAGPLYSLKKPEDDSDYAIIFPTKSKGSKLAEPAYSRKRRTIPQRWASSLWDYLELPVSLCSGKRRKREPDLDEAEEDKWIWRNEHEIKAGRTDDRSRKRRRVV</sequence>
<accession>A0A9W9AU68</accession>
<reference evidence="2" key="1">
    <citation type="submission" date="2022-08" db="EMBL/GenBank/DDBJ databases">
        <title>A Global Phylogenomic Analysis of the Shiitake Genus Lentinula.</title>
        <authorList>
            <consortium name="DOE Joint Genome Institute"/>
            <person name="Sierra-Patev S."/>
            <person name="Min B."/>
            <person name="Naranjo-Ortiz M."/>
            <person name="Looney B."/>
            <person name="Konkel Z."/>
            <person name="Slot J.C."/>
            <person name="Sakamoto Y."/>
            <person name="Steenwyk J.L."/>
            <person name="Rokas A."/>
            <person name="Carro J."/>
            <person name="Camarero S."/>
            <person name="Ferreira P."/>
            <person name="Molpeceres G."/>
            <person name="Ruiz-Duenas F.J."/>
            <person name="Serrano A."/>
            <person name="Henrissat B."/>
            <person name="Drula E."/>
            <person name="Hughes K.W."/>
            <person name="Mata J.L."/>
            <person name="Ishikawa N.K."/>
            <person name="Vargas-Isla R."/>
            <person name="Ushijima S."/>
            <person name="Smith C.A."/>
            <person name="Ahrendt S."/>
            <person name="Andreopoulos W."/>
            <person name="He G."/>
            <person name="Labutti K."/>
            <person name="Lipzen A."/>
            <person name="Ng V."/>
            <person name="Riley R."/>
            <person name="Sandor L."/>
            <person name="Barry K."/>
            <person name="Martinez A.T."/>
            <person name="Xiao Y."/>
            <person name="Gibbons J.G."/>
            <person name="Terashima K."/>
            <person name="Grigoriev I.V."/>
            <person name="Hibbett D.S."/>
        </authorList>
    </citation>
    <scope>NUCLEOTIDE SEQUENCE</scope>
    <source>
        <strain evidence="2">JLM2183</strain>
    </source>
</reference>
<gene>
    <name evidence="2" type="ORF">J3R30DRAFT_118226</name>
</gene>
<proteinExistence type="predicted"/>
<protein>
    <submittedName>
        <fullName evidence="2">Uncharacterized protein</fullName>
    </submittedName>
</protein>
<organism evidence="2 3">
    <name type="scientific">Lentinula aciculospora</name>
    <dbReference type="NCBI Taxonomy" id="153920"/>
    <lineage>
        <taxon>Eukaryota</taxon>
        <taxon>Fungi</taxon>
        <taxon>Dikarya</taxon>
        <taxon>Basidiomycota</taxon>
        <taxon>Agaricomycotina</taxon>
        <taxon>Agaricomycetes</taxon>
        <taxon>Agaricomycetidae</taxon>
        <taxon>Agaricales</taxon>
        <taxon>Marasmiineae</taxon>
        <taxon>Omphalotaceae</taxon>
        <taxon>Lentinula</taxon>
    </lineage>
</organism>
<comment type="caution">
    <text evidence="2">The sequence shown here is derived from an EMBL/GenBank/DDBJ whole genome shotgun (WGS) entry which is preliminary data.</text>
</comment>
<evidence type="ECO:0000313" key="2">
    <source>
        <dbReference type="EMBL" id="KAJ4490648.1"/>
    </source>
</evidence>
<evidence type="ECO:0000313" key="3">
    <source>
        <dbReference type="Proteomes" id="UP001150266"/>
    </source>
</evidence>
<dbReference type="Proteomes" id="UP001150266">
    <property type="component" value="Unassembled WGS sequence"/>
</dbReference>
<dbReference type="EMBL" id="JAOTPV010000001">
    <property type="protein sequence ID" value="KAJ4490648.1"/>
    <property type="molecule type" value="Genomic_DNA"/>
</dbReference>